<sequence>MTNSQIKIKIQELETWLIENPNNSERNLIESDLKKLRTLLEVNHE</sequence>
<proteinExistence type="predicted"/>
<gene>
    <name evidence="1" type="ORF">SAMN05444484_10342</name>
</gene>
<organism evidence="1 2">
    <name type="scientific">Flavobacterium chilense</name>
    <dbReference type="NCBI Taxonomy" id="946677"/>
    <lineage>
        <taxon>Bacteria</taxon>
        <taxon>Pseudomonadati</taxon>
        <taxon>Bacteroidota</taxon>
        <taxon>Flavobacteriia</taxon>
        <taxon>Flavobacteriales</taxon>
        <taxon>Flavobacteriaceae</taxon>
        <taxon>Flavobacterium</taxon>
    </lineage>
</organism>
<keyword evidence="2" id="KW-1185">Reference proteome</keyword>
<dbReference type="RefSeq" id="WP_156062679.1">
    <property type="nucleotide sequence ID" value="NZ_FRBT01000003.1"/>
</dbReference>
<dbReference type="EMBL" id="FRBT01000003">
    <property type="protein sequence ID" value="SHL94301.1"/>
    <property type="molecule type" value="Genomic_DNA"/>
</dbReference>
<evidence type="ECO:0000313" key="2">
    <source>
        <dbReference type="Proteomes" id="UP000184028"/>
    </source>
</evidence>
<evidence type="ECO:0000313" key="1">
    <source>
        <dbReference type="EMBL" id="SHL94301.1"/>
    </source>
</evidence>
<accession>A0A1M7ERD7</accession>
<dbReference type="Proteomes" id="UP000184028">
    <property type="component" value="Unassembled WGS sequence"/>
</dbReference>
<protein>
    <submittedName>
        <fullName evidence="1">Uncharacterized protein</fullName>
    </submittedName>
</protein>
<dbReference type="STRING" id="946677.SAMN05444484_10342"/>
<dbReference type="OrthoDB" id="1371433at2"/>
<reference evidence="2" key="1">
    <citation type="submission" date="2016-11" db="EMBL/GenBank/DDBJ databases">
        <authorList>
            <person name="Varghese N."/>
            <person name="Submissions S."/>
        </authorList>
    </citation>
    <scope>NUCLEOTIDE SEQUENCE [LARGE SCALE GENOMIC DNA]</scope>
    <source>
        <strain evidence="2">DSM 24724</strain>
    </source>
</reference>
<dbReference type="AlphaFoldDB" id="A0A1M7ERD7"/>
<name>A0A1M7ERD7_9FLAO</name>